<organism evidence="2">
    <name type="scientific">Amblyomma sculptum</name>
    <name type="common">Tick</name>
    <dbReference type="NCBI Taxonomy" id="1581419"/>
    <lineage>
        <taxon>Eukaryota</taxon>
        <taxon>Metazoa</taxon>
        <taxon>Ecdysozoa</taxon>
        <taxon>Arthropoda</taxon>
        <taxon>Chelicerata</taxon>
        <taxon>Arachnida</taxon>
        <taxon>Acari</taxon>
        <taxon>Parasitiformes</taxon>
        <taxon>Ixodida</taxon>
        <taxon>Ixodoidea</taxon>
        <taxon>Ixodidae</taxon>
        <taxon>Amblyomminae</taxon>
        <taxon>Amblyomma</taxon>
    </lineage>
</organism>
<dbReference type="Gene3D" id="2.40.128.20">
    <property type="match status" value="1"/>
</dbReference>
<protein>
    <submittedName>
        <fullName evidence="2">Putative secreted protein 94</fullName>
    </submittedName>
</protein>
<evidence type="ECO:0000256" key="1">
    <source>
        <dbReference type="SAM" id="SignalP"/>
    </source>
</evidence>
<dbReference type="EMBL" id="GFAA01000721">
    <property type="protein sequence ID" value="JAU02714.1"/>
    <property type="molecule type" value="mRNA"/>
</dbReference>
<sequence length="185" mass="21670">MLLVAFFFVCFGLCASEWEVHTLKPYQDNNKTYTRTLKALRTNDTLRLLQYSEFLEKKVDHCLVSVFLNRTLDGARRTLETASIGNHTQSKRNVIIHLRNEVPYPYIEVFAEEGELEYRWSERKDVLFGSTRCFILEAQPVIKVERPVCVVWGFENQSSECFKKSEKLCEKIKNVTLGDCQQFKK</sequence>
<feature type="chain" id="PRO_5009116329" evidence="1">
    <location>
        <begin position="17"/>
        <end position="185"/>
    </location>
</feature>
<dbReference type="AlphaFoldDB" id="A0A1E1XU22"/>
<reference evidence="2" key="2">
    <citation type="journal article" date="2017" name="Front. Cell. Infect. Microbiol.">
        <title>Analysis of the Salivary Gland Transcriptome of Unfed and Partially Fed Amblyomma sculptum Ticks and Descriptive Proteome of the Saliva.</title>
        <authorList>
            <person name="Esteves E."/>
            <person name="Maruyama S.R."/>
            <person name="Kawahara R."/>
            <person name="Fujita A."/>
            <person name="Martins L.A."/>
            <person name="Righi A.A."/>
            <person name="Costa F.B."/>
            <person name="Palmisano G."/>
            <person name="Labruna M.B."/>
            <person name="Sa-Nunes A."/>
            <person name="Ribeiro J.M.C."/>
            <person name="Fogaca A.C."/>
        </authorList>
    </citation>
    <scope>NUCLEOTIDE SEQUENCE</scope>
</reference>
<dbReference type="InterPro" id="IPR012674">
    <property type="entry name" value="Calycin"/>
</dbReference>
<evidence type="ECO:0000313" key="2">
    <source>
        <dbReference type="EMBL" id="JAU02714.1"/>
    </source>
</evidence>
<feature type="signal peptide" evidence="1">
    <location>
        <begin position="1"/>
        <end position="16"/>
    </location>
</feature>
<accession>A0A1E1XU22</accession>
<keyword evidence="1" id="KW-0732">Signal</keyword>
<name>A0A1E1XU22_AMBSC</name>
<proteinExistence type="evidence at transcript level"/>
<reference evidence="2" key="1">
    <citation type="submission" date="2016-09" db="EMBL/GenBank/DDBJ databases">
        <authorList>
            <person name="Capua I."/>
            <person name="De Benedictis P."/>
            <person name="Joannis T."/>
            <person name="Lombin L.H."/>
            <person name="Cattoli G."/>
        </authorList>
    </citation>
    <scope>NUCLEOTIDE SEQUENCE</scope>
</reference>